<keyword evidence="1" id="KW-0472">Membrane</keyword>
<dbReference type="Proteomes" id="UP001208570">
    <property type="component" value="Unassembled WGS sequence"/>
</dbReference>
<gene>
    <name evidence="2" type="ORF">LSH36_419g01004</name>
</gene>
<dbReference type="InterPro" id="IPR027417">
    <property type="entry name" value="P-loop_NTPase"/>
</dbReference>
<feature type="transmembrane region" description="Helical" evidence="1">
    <location>
        <begin position="62"/>
        <end position="88"/>
    </location>
</feature>
<keyword evidence="3" id="KW-1185">Reference proteome</keyword>
<sequence length="462" mass="54406">MAEDGSRRCKRVCYLTEYGQQSWMKTGPLRSRLVWHRGIITMESRFRTGRARRSAWKSSFKWLWIHGASLVVVATLLLVATASVVWIWHTSHQEEEMDYSDYYEPDVKVTRMLQSLKKTDFKSQPDRYLANNDNITILFPWLRRNNMLPNYFFGGENLIDRYETTSVVFIHQHRSPSRYIVRCLSNITNTKQQYLITEWHEKGQHITDNKFSSKPEHQQRTLHFGPFVMGLCDKYHYGGCSYVSVFQEPMSRAVSSYYHCQSSQARSSDELCQTLDARDVTLRDWILVQGSLTFQQLVLDTPWCRQFDSPTENFSVDGSTLTVASIDDWPCWLKRRHFLSQLPSGHYSKILDYVLDHLDQWLGVVGLAEDWRTTIGIIEQVYKLPLTECSGLTSLPADAIDQHSNRVKRDNRQSGYYDEYDPEYLRYDYFVRQALDADMKIYKKAKQIFNVQRQMIYNQINR</sequence>
<keyword evidence="1" id="KW-1133">Transmembrane helix</keyword>
<comment type="caution">
    <text evidence="2">The sequence shown here is derived from an EMBL/GenBank/DDBJ whole genome shotgun (WGS) entry which is preliminary data.</text>
</comment>
<accession>A0AAD9JBJ9</accession>
<reference evidence="2" key="1">
    <citation type="journal article" date="2023" name="Mol. Biol. Evol.">
        <title>Third-Generation Sequencing Reveals the Adaptive Role of the Epigenome in Three Deep-Sea Polychaetes.</title>
        <authorList>
            <person name="Perez M."/>
            <person name="Aroh O."/>
            <person name="Sun Y."/>
            <person name="Lan Y."/>
            <person name="Juniper S.K."/>
            <person name="Young C.R."/>
            <person name="Angers B."/>
            <person name="Qian P.Y."/>
        </authorList>
    </citation>
    <scope>NUCLEOTIDE SEQUENCE</scope>
    <source>
        <strain evidence="2">P08H-3</strain>
    </source>
</reference>
<protein>
    <submittedName>
        <fullName evidence="2">Uncharacterized protein</fullName>
    </submittedName>
</protein>
<evidence type="ECO:0000313" key="3">
    <source>
        <dbReference type="Proteomes" id="UP001208570"/>
    </source>
</evidence>
<organism evidence="2 3">
    <name type="scientific">Paralvinella palmiformis</name>
    <dbReference type="NCBI Taxonomy" id="53620"/>
    <lineage>
        <taxon>Eukaryota</taxon>
        <taxon>Metazoa</taxon>
        <taxon>Spiralia</taxon>
        <taxon>Lophotrochozoa</taxon>
        <taxon>Annelida</taxon>
        <taxon>Polychaeta</taxon>
        <taxon>Sedentaria</taxon>
        <taxon>Canalipalpata</taxon>
        <taxon>Terebellida</taxon>
        <taxon>Terebelliformia</taxon>
        <taxon>Alvinellidae</taxon>
        <taxon>Paralvinella</taxon>
    </lineage>
</organism>
<name>A0AAD9JBJ9_9ANNE</name>
<proteinExistence type="predicted"/>
<evidence type="ECO:0000256" key="1">
    <source>
        <dbReference type="SAM" id="Phobius"/>
    </source>
</evidence>
<evidence type="ECO:0000313" key="2">
    <source>
        <dbReference type="EMBL" id="KAK2150177.1"/>
    </source>
</evidence>
<dbReference type="EMBL" id="JAODUP010000419">
    <property type="protein sequence ID" value="KAK2150177.1"/>
    <property type="molecule type" value="Genomic_DNA"/>
</dbReference>
<keyword evidence="1" id="KW-0812">Transmembrane</keyword>
<dbReference type="AlphaFoldDB" id="A0AAD9JBJ9"/>
<dbReference type="Gene3D" id="3.40.50.300">
    <property type="entry name" value="P-loop containing nucleotide triphosphate hydrolases"/>
    <property type="match status" value="1"/>
</dbReference>